<proteinExistence type="predicted"/>
<name>A0A0W0FK29_MONRR</name>
<dbReference type="AlphaFoldDB" id="A0A0W0FK29"/>
<sequence length="426" mass="47437">MNSPPRDKSYRKPVPKYIPSPPASPMYSSTSPPPPSPILSAISIRESTPPLPSDWKEVLERARLPEVSVPTNSEVVNTEEPYDLDEFFTPPPSDVEVATIEEPRSVPQSPKSPKRGLPQTFRPPTPPLPAQNRKRKLRDTESIMDHLVATRFLVQDFPELKVVGDSTSPQSHTRRLEPSPKYRCSIEEVHSHELSLPPAEIGIHPVALATPESSAFNESSILELADRSRRSDRRPTVSERSHRPAILEPLNPCKGSNTLVLADHSRLDPRPNHPSVFERPHQLTIPEPLSPHRDGNTLVLADRYSRLGSRSSHPPVVERSYHPTTVSPQASFRTERSKMSSITLVPPSEGAGTHTPPRGDDGSDSWHSVPVLPMHRVNLPRGWASRKGSETSDKSSWRGRLGCMNVFRTLKGMLSRVFSCFSARPE</sequence>
<evidence type="ECO:0000256" key="1">
    <source>
        <dbReference type="SAM" id="MobiDB-lite"/>
    </source>
</evidence>
<comment type="caution">
    <text evidence="2">The sequence shown here is derived from an EMBL/GenBank/DDBJ whole genome shotgun (WGS) entry which is preliminary data.</text>
</comment>
<evidence type="ECO:0000313" key="2">
    <source>
        <dbReference type="EMBL" id="KTB36655.1"/>
    </source>
</evidence>
<feature type="compositionally biased region" description="Polar residues" evidence="1">
    <location>
        <begin position="322"/>
        <end position="332"/>
    </location>
</feature>
<feature type="region of interest" description="Disordered" evidence="1">
    <location>
        <begin position="225"/>
        <end position="257"/>
    </location>
</feature>
<feature type="region of interest" description="Disordered" evidence="1">
    <location>
        <begin position="307"/>
        <end position="364"/>
    </location>
</feature>
<accession>A0A0W0FK29</accession>
<feature type="region of interest" description="Disordered" evidence="1">
    <location>
        <begin position="1"/>
        <end position="137"/>
    </location>
</feature>
<dbReference type="EMBL" id="LATX01001892">
    <property type="protein sequence ID" value="KTB36655.1"/>
    <property type="molecule type" value="Genomic_DNA"/>
</dbReference>
<reference evidence="2 3" key="1">
    <citation type="submission" date="2015-12" db="EMBL/GenBank/DDBJ databases">
        <title>Draft genome sequence of Moniliophthora roreri, the causal agent of frosty pod rot of cacao.</title>
        <authorList>
            <person name="Aime M.C."/>
            <person name="Diaz-Valderrama J.R."/>
            <person name="Kijpornyongpan T."/>
            <person name="Phillips-Mora W."/>
        </authorList>
    </citation>
    <scope>NUCLEOTIDE SEQUENCE [LARGE SCALE GENOMIC DNA]</scope>
    <source>
        <strain evidence="2 3">MCA 2952</strain>
    </source>
</reference>
<protein>
    <submittedName>
        <fullName evidence="2">Uncharacterized protein</fullName>
    </submittedName>
</protein>
<feature type="compositionally biased region" description="Basic and acidic residues" evidence="1">
    <location>
        <begin position="1"/>
        <end position="10"/>
    </location>
</feature>
<gene>
    <name evidence="2" type="ORF">WG66_10866</name>
</gene>
<feature type="compositionally biased region" description="Basic and acidic residues" evidence="1">
    <location>
        <begin position="54"/>
        <end position="64"/>
    </location>
</feature>
<evidence type="ECO:0000313" key="3">
    <source>
        <dbReference type="Proteomes" id="UP000054988"/>
    </source>
</evidence>
<dbReference type="Proteomes" id="UP000054988">
    <property type="component" value="Unassembled WGS sequence"/>
</dbReference>
<feature type="compositionally biased region" description="Basic and acidic residues" evidence="1">
    <location>
        <begin position="225"/>
        <end position="242"/>
    </location>
</feature>
<organism evidence="2 3">
    <name type="scientific">Moniliophthora roreri</name>
    <name type="common">Frosty pod rot fungus</name>
    <name type="synonym">Monilia roreri</name>
    <dbReference type="NCBI Taxonomy" id="221103"/>
    <lineage>
        <taxon>Eukaryota</taxon>
        <taxon>Fungi</taxon>
        <taxon>Dikarya</taxon>
        <taxon>Basidiomycota</taxon>
        <taxon>Agaricomycotina</taxon>
        <taxon>Agaricomycetes</taxon>
        <taxon>Agaricomycetidae</taxon>
        <taxon>Agaricales</taxon>
        <taxon>Marasmiineae</taxon>
        <taxon>Marasmiaceae</taxon>
        <taxon>Moniliophthora</taxon>
    </lineage>
</organism>